<sequence length="40" mass="4751">MISHRSISIRSINAWRSISRLTHFKQAEASFFLFQIFPIL</sequence>
<dbReference type="Proteomes" id="UP000663720">
    <property type="component" value="Chromosome"/>
</dbReference>
<dbReference type="EMBL" id="CP061799">
    <property type="protein sequence ID" value="QTA83836.1"/>
    <property type="molecule type" value="Genomic_DNA"/>
</dbReference>
<protein>
    <submittedName>
        <fullName evidence="1">Uncharacterized protein</fullName>
    </submittedName>
</protein>
<keyword evidence="2" id="KW-1185">Reference proteome</keyword>
<dbReference type="KEGG" id="dli:dnl_62540"/>
<organism evidence="1 2">
    <name type="scientific">Desulfonema limicola</name>
    <dbReference type="NCBI Taxonomy" id="45656"/>
    <lineage>
        <taxon>Bacteria</taxon>
        <taxon>Pseudomonadati</taxon>
        <taxon>Thermodesulfobacteriota</taxon>
        <taxon>Desulfobacteria</taxon>
        <taxon>Desulfobacterales</taxon>
        <taxon>Desulfococcaceae</taxon>
        <taxon>Desulfonema</taxon>
    </lineage>
</organism>
<proteinExistence type="predicted"/>
<dbReference type="AlphaFoldDB" id="A0A975BE83"/>
<name>A0A975BE83_9BACT</name>
<reference evidence="1" key="1">
    <citation type="journal article" date="2021" name="Microb. Physiol.">
        <title>Proteogenomic Insights into the Physiology of Marine, Sulfate-Reducing, Filamentous Desulfonema limicola and Desulfonema magnum.</title>
        <authorList>
            <person name="Schnaars V."/>
            <person name="Wohlbrand L."/>
            <person name="Scheve S."/>
            <person name="Hinrichs C."/>
            <person name="Reinhardt R."/>
            <person name="Rabus R."/>
        </authorList>
    </citation>
    <scope>NUCLEOTIDE SEQUENCE</scope>
    <source>
        <strain evidence="1">5ac10</strain>
    </source>
</reference>
<evidence type="ECO:0000313" key="2">
    <source>
        <dbReference type="Proteomes" id="UP000663720"/>
    </source>
</evidence>
<gene>
    <name evidence="1" type="ORF">dnl_62540</name>
</gene>
<accession>A0A975BE83</accession>
<evidence type="ECO:0000313" key="1">
    <source>
        <dbReference type="EMBL" id="QTA83836.1"/>
    </source>
</evidence>